<dbReference type="InterPro" id="IPR016181">
    <property type="entry name" value="Acyl_CoA_acyltransferase"/>
</dbReference>
<feature type="domain" description="N-acetyltransferase" evidence="1">
    <location>
        <begin position="2"/>
        <end position="155"/>
    </location>
</feature>
<dbReference type="PANTHER" id="PTHR43328:SF1">
    <property type="entry name" value="N-ACETYLTRANSFERASE DOMAIN-CONTAINING PROTEIN"/>
    <property type="match status" value="1"/>
</dbReference>
<dbReference type="EMBL" id="BOMB01000016">
    <property type="protein sequence ID" value="GID12033.1"/>
    <property type="molecule type" value="Genomic_DNA"/>
</dbReference>
<dbReference type="InterPro" id="IPR000182">
    <property type="entry name" value="GNAT_dom"/>
</dbReference>
<sequence length="155" mass="17019">MVTLRQTRPTDLDHFFAFQRDPEAVRMAAFTAADPDDRAAFDAHWARNTANPTVFQRTITVDDTVVGSIATFEMDGDTEVTYWVDRAWWGKGVATAALGLLLAEVSTRPIAARVAKGNPGSLRVLERNGFRVVGEDSGFANGRGEVTGEYVLRLD</sequence>
<reference evidence="2" key="1">
    <citation type="submission" date="2021-01" db="EMBL/GenBank/DDBJ databases">
        <title>Whole genome shotgun sequence of Actinocatenispora rupis NBRC 107355.</title>
        <authorList>
            <person name="Komaki H."/>
            <person name="Tamura T."/>
        </authorList>
    </citation>
    <scope>NUCLEOTIDE SEQUENCE</scope>
    <source>
        <strain evidence="2">NBRC 107355</strain>
    </source>
</reference>
<dbReference type="PANTHER" id="PTHR43328">
    <property type="entry name" value="ACETYLTRANSFERASE-RELATED"/>
    <property type="match status" value="1"/>
</dbReference>
<dbReference type="GO" id="GO:0016747">
    <property type="term" value="F:acyltransferase activity, transferring groups other than amino-acyl groups"/>
    <property type="evidence" value="ECO:0007669"/>
    <property type="project" value="InterPro"/>
</dbReference>
<dbReference type="PROSITE" id="PS51186">
    <property type="entry name" value="GNAT"/>
    <property type="match status" value="1"/>
</dbReference>
<dbReference type="Pfam" id="PF13302">
    <property type="entry name" value="Acetyltransf_3"/>
    <property type="match status" value="1"/>
</dbReference>
<proteinExistence type="predicted"/>
<organism evidence="2 3">
    <name type="scientific">Actinocatenispora rupis</name>
    <dbReference type="NCBI Taxonomy" id="519421"/>
    <lineage>
        <taxon>Bacteria</taxon>
        <taxon>Bacillati</taxon>
        <taxon>Actinomycetota</taxon>
        <taxon>Actinomycetes</taxon>
        <taxon>Micromonosporales</taxon>
        <taxon>Micromonosporaceae</taxon>
        <taxon>Actinocatenispora</taxon>
    </lineage>
</organism>
<accession>A0A8J3JC03</accession>
<name>A0A8J3JC03_9ACTN</name>
<evidence type="ECO:0000313" key="3">
    <source>
        <dbReference type="Proteomes" id="UP000612808"/>
    </source>
</evidence>
<dbReference type="Proteomes" id="UP000612808">
    <property type="component" value="Unassembled WGS sequence"/>
</dbReference>
<evidence type="ECO:0000259" key="1">
    <source>
        <dbReference type="PROSITE" id="PS51186"/>
    </source>
</evidence>
<comment type="caution">
    <text evidence="2">The sequence shown here is derived from an EMBL/GenBank/DDBJ whole genome shotgun (WGS) entry which is preliminary data.</text>
</comment>
<keyword evidence="3" id="KW-1185">Reference proteome</keyword>
<dbReference type="RefSeq" id="WP_203658024.1">
    <property type="nucleotide sequence ID" value="NZ_BAAAZM010000028.1"/>
</dbReference>
<evidence type="ECO:0000313" key="2">
    <source>
        <dbReference type="EMBL" id="GID12033.1"/>
    </source>
</evidence>
<dbReference type="AlphaFoldDB" id="A0A8J3JC03"/>
<gene>
    <name evidence="2" type="ORF">Aru02nite_29220</name>
</gene>
<dbReference type="Gene3D" id="3.40.630.30">
    <property type="match status" value="1"/>
</dbReference>
<protein>
    <submittedName>
        <fullName evidence="2">N-acetyltransferase</fullName>
    </submittedName>
</protein>
<dbReference type="SUPFAM" id="SSF55729">
    <property type="entry name" value="Acyl-CoA N-acyltransferases (Nat)"/>
    <property type="match status" value="1"/>
</dbReference>